<dbReference type="PANTHER" id="PTHR45348:SF2">
    <property type="entry name" value="ZINC-TYPE ALCOHOL DEHYDROGENASE-LIKE PROTEIN C2E1P3.01"/>
    <property type="match status" value="1"/>
</dbReference>
<feature type="domain" description="Enoyl reductase (ER)" evidence="3">
    <location>
        <begin position="10"/>
        <end position="295"/>
    </location>
</feature>
<organism evidence="4 5">
    <name type="scientific">Fusarium mexicanum</name>
    <dbReference type="NCBI Taxonomy" id="751941"/>
    <lineage>
        <taxon>Eukaryota</taxon>
        <taxon>Fungi</taxon>
        <taxon>Dikarya</taxon>
        <taxon>Ascomycota</taxon>
        <taxon>Pezizomycotina</taxon>
        <taxon>Sordariomycetes</taxon>
        <taxon>Hypocreomycetidae</taxon>
        <taxon>Hypocreales</taxon>
        <taxon>Nectriaceae</taxon>
        <taxon>Fusarium</taxon>
        <taxon>Fusarium fujikuroi species complex</taxon>
    </lineage>
</organism>
<dbReference type="Gene3D" id="3.40.50.720">
    <property type="entry name" value="NAD(P)-binding Rossmann-like Domain"/>
    <property type="match status" value="1"/>
</dbReference>
<dbReference type="InterPro" id="IPR020843">
    <property type="entry name" value="ER"/>
</dbReference>
<dbReference type="Proteomes" id="UP000522262">
    <property type="component" value="Unassembled WGS sequence"/>
</dbReference>
<dbReference type="InterPro" id="IPR011032">
    <property type="entry name" value="GroES-like_sf"/>
</dbReference>
<comment type="similarity">
    <text evidence="1">Belongs to the zinc-containing alcohol dehydrogenase family.</text>
</comment>
<dbReference type="GO" id="GO:0016651">
    <property type="term" value="F:oxidoreductase activity, acting on NAD(P)H"/>
    <property type="evidence" value="ECO:0007669"/>
    <property type="project" value="InterPro"/>
</dbReference>
<evidence type="ECO:0000256" key="2">
    <source>
        <dbReference type="ARBA" id="ARBA00023002"/>
    </source>
</evidence>
<evidence type="ECO:0000256" key="1">
    <source>
        <dbReference type="ARBA" id="ARBA00008072"/>
    </source>
</evidence>
<proteinExistence type="inferred from homology"/>
<gene>
    <name evidence="4" type="ORF">FMEXI_12927</name>
</gene>
<dbReference type="InterPro" id="IPR047122">
    <property type="entry name" value="Trans-enoyl_RdTase-like"/>
</dbReference>
<accession>A0A8H5MKU7</accession>
<dbReference type="Gene3D" id="3.90.180.10">
    <property type="entry name" value="Medium-chain alcohol dehydrogenases, catalytic domain"/>
    <property type="match status" value="1"/>
</dbReference>
<dbReference type="EMBL" id="JAAOAM010000405">
    <property type="protein sequence ID" value="KAF5531535.1"/>
    <property type="molecule type" value="Genomic_DNA"/>
</dbReference>
<name>A0A8H5MKU7_9HYPO</name>
<dbReference type="CDD" id="cd08249">
    <property type="entry name" value="enoyl_reductase_like"/>
    <property type="match status" value="1"/>
</dbReference>
<protein>
    <submittedName>
        <fullName evidence="4">Alcohol dehydrogenase like domain-containing protein</fullName>
    </submittedName>
</protein>
<sequence>MKALVGAGIGGYSLANEVDKPVPQPGSVLCHVRAVALNPHDAKIVDYSNAPGALGGCDFAGVVVQVGDGVKRFKEGDRLFAVTFGMNASDKTAGAFAQYALATEDLSCHIPETIPFTEACSMGLAIATAGLALFQEPGLQLPMQGGNGETVLISGGATAIGTMATQMLRIYVLDCVVDTSTMKMNYNAIGSSGGAYVALESIPTNIKYTRRDIRANWLMAPSILGTRVNKKGAYGRPCVPQHRQFGAYLFALAERWLQDGSIKPHPLEIREGGLGSICEGINDLRIGAVHAKKLVYPLSA</sequence>
<dbReference type="SUPFAM" id="SSF50129">
    <property type="entry name" value="GroES-like"/>
    <property type="match status" value="1"/>
</dbReference>
<dbReference type="Pfam" id="PF08240">
    <property type="entry name" value="ADH_N"/>
    <property type="match status" value="1"/>
</dbReference>
<dbReference type="InterPro" id="IPR013154">
    <property type="entry name" value="ADH-like_N"/>
</dbReference>
<keyword evidence="5" id="KW-1185">Reference proteome</keyword>
<evidence type="ECO:0000313" key="5">
    <source>
        <dbReference type="Proteomes" id="UP000522262"/>
    </source>
</evidence>
<comment type="caution">
    <text evidence="4">The sequence shown here is derived from an EMBL/GenBank/DDBJ whole genome shotgun (WGS) entry which is preliminary data.</text>
</comment>
<dbReference type="PANTHER" id="PTHR45348">
    <property type="entry name" value="HYPOTHETICAL OXIDOREDUCTASE (EUROFUNG)"/>
    <property type="match status" value="1"/>
</dbReference>
<evidence type="ECO:0000259" key="3">
    <source>
        <dbReference type="SMART" id="SM00829"/>
    </source>
</evidence>
<keyword evidence="2" id="KW-0560">Oxidoreductase</keyword>
<dbReference type="SMART" id="SM00829">
    <property type="entry name" value="PKS_ER"/>
    <property type="match status" value="1"/>
</dbReference>
<evidence type="ECO:0000313" key="4">
    <source>
        <dbReference type="EMBL" id="KAF5531535.1"/>
    </source>
</evidence>
<dbReference type="AlphaFoldDB" id="A0A8H5MKU7"/>
<reference evidence="4 5" key="1">
    <citation type="submission" date="2020-05" db="EMBL/GenBank/DDBJ databases">
        <title>Identification and distribution of gene clusters putatively required for synthesis of sphingolipid metabolism inhibitors in phylogenetically diverse species of the filamentous fungus Fusarium.</title>
        <authorList>
            <person name="Kim H.-S."/>
            <person name="Busman M."/>
            <person name="Brown D.W."/>
            <person name="Divon H."/>
            <person name="Uhlig S."/>
            <person name="Proctor R.H."/>
        </authorList>
    </citation>
    <scope>NUCLEOTIDE SEQUENCE [LARGE SCALE GENOMIC DNA]</scope>
    <source>
        <strain evidence="4 5">NRRL 53147</strain>
    </source>
</reference>